<accession>A0A8H7T1R9</accession>
<feature type="non-terminal residue" evidence="1">
    <location>
        <position position="135"/>
    </location>
</feature>
<dbReference type="EMBL" id="JAFJYH010000429">
    <property type="protein sequence ID" value="KAG4411894.1"/>
    <property type="molecule type" value="Genomic_DNA"/>
</dbReference>
<evidence type="ECO:0000313" key="2">
    <source>
        <dbReference type="Proteomes" id="UP000664132"/>
    </source>
</evidence>
<dbReference type="OrthoDB" id="3468948at2759"/>
<keyword evidence="2" id="KW-1185">Reference proteome</keyword>
<protein>
    <submittedName>
        <fullName evidence="1">Uncharacterized protein</fullName>
    </submittedName>
</protein>
<organism evidence="1 2">
    <name type="scientific">Cadophora malorum</name>
    <dbReference type="NCBI Taxonomy" id="108018"/>
    <lineage>
        <taxon>Eukaryota</taxon>
        <taxon>Fungi</taxon>
        <taxon>Dikarya</taxon>
        <taxon>Ascomycota</taxon>
        <taxon>Pezizomycotina</taxon>
        <taxon>Leotiomycetes</taxon>
        <taxon>Helotiales</taxon>
        <taxon>Ploettnerulaceae</taxon>
        <taxon>Cadophora</taxon>
    </lineage>
</organism>
<dbReference type="AlphaFoldDB" id="A0A8H7T1R9"/>
<gene>
    <name evidence="1" type="ORF">IFR04_014956</name>
</gene>
<proteinExistence type="predicted"/>
<reference evidence="1" key="1">
    <citation type="submission" date="2021-02" db="EMBL/GenBank/DDBJ databases">
        <title>Genome sequence Cadophora malorum strain M34.</title>
        <authorList>
            <person name="Stefanovic E."/>
            <person name="Vu D."/>
            <person name="Scully C."/>
            <person name="Dijksterhuis J."/>
            <person name="Roader J."/>
            <person name="Houbraken J."/>
        </authorList>
    </citation>
    <scope>NUCLEOTIDE SEQUENCE</scope>
    <source>
        <strain evidence="1">M34</strain>
    </source>
</reference>
<dbReference type="Proteomes" id="UP000664132">
    <property type="component" value="Unassembled WGS sequence"/>
</dbReference>
<name>A0A8H7T1R9_9HELO</name>
<evidence type="ECO:0000313" key="1">
    <source>
        <dbReference type="EMBL" id="KAG4411894.1"/>
    </source>
</evidence>
<sequence length="135" mass="15337">MPPPSKVPVLSWEHDQPISNVSVSLDAIILHSWRDNSNFGMLDPDHPYFAMELQICCWNTKSATLSNPTSNHILARYTGAKLKKDALYQLQGRFFIDTSKEGDKSYLHIDEAIRFQGPGMIRSFRTPQFLLVGEV</sequence>
<comment type="caution">
    <text evidence="1">The sequence shown here is derived from an EMBL/GenBank/DDBJ whole genome shotgun (WGS) entry which is preliminary data.</text>
</comment>